<evidence type="ECO:0000313" key="5">
    <source>
        <dbReference type="Proteomes" id="UP000433181"/>
    </source>
</evidence>
<protein>
    <submittedName>
        <fullName evidence="4">TIGR03986 family CRISPR-associated RAMP protein</fullName>
    </submittedName>
</protein>
<name>A0A6I2UFC2_9FIRM</name>
<dbReference type="GO" id="GO:0051607">
    <property type="term" value="P:defense response to virus"/>
    <property type="evidence" value="ECO:0007669"/>
    <property type="project" value="UniProtKB-KW"/>
</dbReference>
<dbReference type="AlphaFoldDB" id="A0A6I2UFC2"/>
<keyword evidence="1" id="KW-0051">Antiviral defense</keyword>
<dbReference type="RefSeq" id="WP_154406483.1">
    <property type="nucleotide sequence ID" value="NZ_VUNR01000006.1"/>
</dbReference>
<dbReference type="GeneID" id="96778238"/>
<evidence type="ECO:0000256" key="2">
    <source>
        <dbReference type="SAM" id="MobiDB-lite"/>
    </source>
</evidence>
<feature type="domain" description="CRISPR type III-associated protein" evidence="3">
    <location>
        <begin position="81"/>
        <end position="241"/>
    </location>
</feature>
<gene>
    <name evidence="4" type="ORF">FYJ84_04860</name>
</gene>
<dbReference type="InterPro" id="IPR023825">
    <property type="entry name" value="CRISPR-assoc_RAMP_BGP1436"/>
</dbReference>
<dbReference type="Proteomes" id="UP000433181">
    <property type="component" value="Unassembled WGS sequence"/>
</dbReference>
<keyword evidence="5" id="KW-1185">Reference proteome</keyword>
<evidence type="ECO:0000259" key="3">
    <source>
        <dbReference type="Pfam" id="PF03787"/>
    </source>
</evidence>
<reference evidence="4 5" key="1">
    <citation type="submission" date="2019-08" db="EMBL/GenBank/DDBJ databases">
        <title>In-depth cultivation of the pig gut microbiome towards novel bacterial diversity and tailored functional studies.</title>
        <authorList>
            <person name="Wylensek D."/>
            <person name="Hitch T.C.A."/>
            <person name="Clavel T."/>
        </authorList>
    </citation>
    <scope>NUCLEOTIDE SEQUENCE [LARGE SCALE GENOMIC DNA]</scope>
    <source>
        <strain evidence="4 5">WCA-693-APC-5D-A</strain>
    </source>
</reference>
<feature type="region of interest" description="Disordered" evidence="2">
    <location>
        <begin position="1"/>
        <end position="32"/>
    </location>
</feature>
<comment type="caution">
    <text evidence="4">The sequence shown here is derived from an EMBL/GenBank/DDBJ whole genome shotgun (WGS) entry which is preliminary data.</text>
</comment>
<sequence>MAGNNYRGNNSRNNRNGNNNRRGNHNNNTPVSVERNAEAPYNFVPLISEVVAGEIAEVSQAAYKEHVLAHGKNTGYIDLEITSKSPLFIGGNGEKFFAPSGKPMIPGSSIRGMVKNLFKIITCGSMRPGEDIEDKHLYSRGMAAKGNFGKYYSERMSEMKTFTNDGKQVRKSFSKAQPGFLIKLKGTGEYYVCPAQGKKVKYEENDRRRSAKKGSVTWPVKKEDTDIYRCEIHTGKMTHKDKKTGRFEDKWIYYTIFSPDWRKENRIPVPSEVVRDYDNDHPANDKLKGISLRALAKKDNEAAGFTHCKDIDFVVPCCYLAEDGVVQHFGHGLHYRIPYKKSIADHISKNLKDESVADLSDMIFGRRELWGSRVFFEDALHDGTVKKLGSSLTHPLLSPKPTSFQLYLEQSPDADMNTLKHWDEEAKIRGYKLYWHQGNNENQWQLNKNKDKVIDGMKPIEPLAANNLFKGRIRFSNLSDVELGALLAVFDLARQDENICYKLGMGKSIGLGSVEISASLHLIDEAARYGCMFDADGMAAGDADGEKQWDRLISGFEAYRAQHLQREKAFQKVLSELKTMLDWSVTKNQAKWLPKMAYMPIGDKTDHRYRDRAILKKPSEYIQ</sequence>
<dbReference type="Pfam" id="PF03787">
    <property type="entry name" value="RAMPs"/>
    <property type="match status" value="1"/>
</dbReference>
<feature type="compositionally biased region" description="Low complexity" evidence="2">
    <location>
        <begin position="1"/>
        <end position="28"/>
    </location>
</feature>
<evidence type="ECO:0000313" key="4">
    <source>
        <dbReference type="EMBL" id="MSU08320.1"/>
    </source>
</evidence>
<proteinExistence type="predicted"/>
<dbReference type="EMBL" id="VUNR01000006">
    <property type="protein sequence ID" value="MSU08320.1"/>
    <property type="molecule type" value="Genomic_DNA"/>
</dbReference>
<dbReference type="InterPro" id="IPR005537">
    <property type="entry name" value="RAMP_III_fam"/>
</dbReference>
<dbReference type="CDD" id="cd09726">
    <property type="entry name" value="RAMP_I_III"/>
    <property type="match status" value="1"/>
</dbReference>
<evidence type="ECO:0000256" key="1">
    <source>
        <dbReference type="ARBA" id="ARBA00023118"/>
    </source>
</evidence>
<organism evidence="4 5">
    <name type="scientific">Anaerovibrio slackiae</name>
    <dbReference type="NCBI Taxonomy" id="2652309"/>
    <lineage>
        <taxon>Bacteria</taxon>
        <taxon>Bacillati</taxon>
        <taxon>Bacillota</taxon>
        <taxon>Negativicutes</taxon>
        <taxon>Selenomonadales</taxon>
        <taxon>Selenomonadaceae</taxon>
        <taxon>Anaerovibrio</taxon>
    </lineage>
</organism>
<dbReference type="NCBIfam" id="TIGR03986">
    <property type="entry name" value="TIGR03986 family CRISPR-associated RAMP protein"/>
    <property type="match status" value="1"/>
</dbReference>
<accession>A0A6I2UFC2</accession>